<dbReference type="SUPFAM" id="SSF51905">
    <property type="entry name" value="FAD/NAD(P)-binding domain"/>
    <property type="match status" value="1"/>
</dbReference>
<dbReference type="OrthoDB" id="9805337at2"/>
<gene>
    <name evidence="6" type="ORF">SAMN05421663_10211</name>
</gene>
<dbReference type="GO" id="GO:0005737">
    <property type="term" value="C:cytoplasm"/>
    <property type="evidence" value="ECO:0007669"/>
    <property type="project" value="TreeGrafter"/>
</dbReference>
<evidence type="ECO:0000313" key="7">
    <source>
        <dbReference type="Proteomes" id="UP000198666"/>
    </source>
</evidence>
<comment type="cofactor">
    <cofactor evidence="1">
        <name>FAD</name>
        <dbReference type="ChEBI" id="CHEBI:57692"/>
    </cofactor>
</comment>
<dbReference type="Pfam" id="PF01266">
    <property type="entry name" value="DAO"/>
    <property type="match status" value="1"/>
</dbReference>
<dbReference type="Gene3D" id="3.30.9.10">
    <property type="entry name" value="D-Amino Acid Oxidase, subunit A, domain 2"/>
    <property type="match status" value="1"/>
</dbReference>
<feature type="domain" description="FAD dependent oxidoreductase" evidence="5">
    <location>
        <begin position="3"/>
        <end position="350"/>
    </location>
</feature>
<dbReference type="RefSeq" id="WP_093725885.1">
    <property type="nucleotide sequence ID" value="NZ_FMZB01000002.1"/>
</dbReference>
<dbReference type="InterPro" id="IPR036188">
    <property type="entry name" value="FAD/NAD-bd_sf"/>
</dbReference>
<dbReference type="EMBL" id="FMZB01000002">
    <property type="protein sequence ID" value="SDC30172.1"/>
    <property type="molecule type" value="Genomic_DNA"/>
</dbReference>
<dbReference type="PANTHER" id="PTHR13847:SF286">
    <property type="entry name" value="D-AMINO ACID DEHYDROGENASE"/>
    <property type="match status" value="1"/>
</dbReference>
<protein>
    <submittedName>
        <fullName evidence="6">D-amino-acid dehydrogenase</fullName>
    </submittedName>
</protein>
<proteinExistence type="inferred from homology"/>
<evidence type="ECO:0000313" key="6">
    <source>
        <dbReference type="EMBL" id="SDC30172.1"/>
    </source>
</evidence>
<dbReference type="STRING" id="361279.SAMN05421663_10211"/>
<dbReference type="SUPFAM" id="SSF54373">
    <property type="entry name" value="FAD-linked reductases, C-terminal domain"/>
    <property type="match status" value="1"/>
</dbReference>
<dbReference type="Proteomes" id="UP000198666">
    <property type="component" value="Unassembled WGS sequence"/>
</dbReference>
<evidence type="ECO:0000259" key="5">
    <source>
        <dbReference type="Pfam" id="PF01266"/>
    </source>
</evidence>
<organism evidence="6 7">
    <name type="scientific">Terribacillus halophilus</name>
    <dbReference type="NCBI Taxonomy" id="361279"/>
    <lineage>
        <taxon>Bacteria</taxon>
        <taxon>Bacillati</taxon>
        <taxon>Bacillota</taxon>
        <taxon>Bacilli</taxon>
        <taxon>Bacillales</taxon>
        <taxon>Bacillaceae</taxon>
        <taxon>Terribacillus</taxon>
    </lineage>
</organism>
<evidence type="ECO:0000256" key="1">
    <source>
        <dbReference type="ARBA" id="ARBA00001974"/>
    </source>
</evidence>
<name>A0A1G6KGE5_9BACI</name>
<keyword evidence="4" id="KW-0560">Oxidoreductase</keyword>
<reference evidence="7" key="1">
    <citation type="submission" date="2016-10" db="EMBL/GenBank/DDBJ databases">
        <authorList>
            <person name="Varghese N."/>
            <person name="Submissions S."/>
        </authorList>
    </citation>
    <scope>NUCLEOTIDE SEQUENCE [LARGE SCALE GENOMIC DNA]</scope>
    <source>
        <strain evidence="7">DSM 21620</strain>
    </source>
</reference>
<evidence type="ECO:0000256" key="3">
    <source>
        <dbReference type="ARBA" id="ARBA00022630"/>
    </source>
</evidence>
<evidence type="ECO:0000256" key="2">
    <source>
        <dbReference type="ARBA" id="ARBA00009410"/>
    </source>
</evidence>
<keyword evidence="7" id="KW-1185">Reference proteome</keyword>
<dbReference type="GO" id="GO:0016491">
    <property type="term" value="F:oxidoreductase activity"/>
    <property type="evidence" value="ECO:0007669"/>
    <property type="project" value="UniProtKB-KW"/>
</dbReference>
<dbReference type="Gene3D" id="3.50.50.60">
    <property type="entry name" value="FAD/NAD(P)-binding domain"/>
    <property type="match status" value="1"/>
</dbReference>
<evidence type="ECO:0000256" key="4">
    <source>
        <dbReference type="ARBA" id="ARBA00023002"/>
    </source>
</evidence>
<comment type="similarity">
    <text evidence="2">Belongs to the DadA oxidoreductase family.</text>
</comment>
<dbReference type="PANTHER" id="PTHR13847">
    <property type="entry name" value="SARCOSINE DEHYDROGENASE-RELATED"/>
    <property type="match status" value="1"/>
</dbReference>
<accession>A0A1G6KGE5</accession>
<sequence>MHIAVVGGGIAGASAAYHLARAGKKVTIIDSKAKGQATAAGAGIISPWLSKRVRIKPYFTLAKAGALYYPKLLELLKEDGQTDVSYKQVGALYVSASEKRLDELEKLAYKQRVETPEIGEIKRLSAEEAREKFPPLREDMTALYLEGAARVDGRQLLQALLDAGEKHGVRYIQGAGELLHEGNNKVSGVRVGDETIKADAIIAAAGAWINNLLEPIGLKLPVEPQKGQIMHMQVDADTSNWPVILPKSSHYLLGFDGGKVVAGATREVGSGYDTKLTAAGMQEVVREALKVAPGLANEEVAEFRVGLRPAGPNPYPILGPVKDVTGLHLAAGFGPAGLNLAPYSGKLVAEAILGQTEGVDIAAYLL</sequence>
<keyword evidence="3" id="KW-0285">Flavoprotein</keyword>
<dbReference type="AlphaFoldDB" id="A0A1G6KGE5"/>
<dbReference type="InterPro" id="IPR006076">
    <property type="entry name" value="FAD-dep_OxRdtase"/>
</dbReference>